<keyword evidence="3" id="KW-0442">Lipid degradation</keyword>
<keyword evidence="4" id="KW-0443">Lipid metabolism</keyword>
<dbReference type="InterPro" id="IPR029058">
    <property type="entry name" value="AB_hydrolase_fold"/>
</dbReference>
<accession>A0A8H7J962</accession>
<evidence type="ECO:0000256" key="1">
    <source>
        <dbReference type="ARBA" id="ARBA00013201"/>
    </source>
</evidence>
<dbReference type="EMBL" id="RZGK01000004">
    <property type="protein sequence ID" value="KAF9699346.1"/>
    <property type="molecule type" value="Genomic_DNA"/>
</dbReference>
<reference evidence="6" key="2">
    <citation type="submission" date="2020-09" db="EMBL/GenBank/DDBJ databases">
        <title>Reference genome assembly for Australian Ascochyta lentis isolate Al4.</title>
        <authorList>
            <person name="Lee R.C."/>
            <person name="Farfan-Caceres L.M."/>
            <person name="Debler J.W."/>
            <person name="Williams A.H."/>
            <person name="Henares B.M."/>
        </authorList>
    </citation>
    <scope>NUCLEOTIDE SEQUENCE</scope>
    <source>
        <strain evidence="6">Al4</strain>
    </source>
</reference>
<dbReference type="GO" id="GO:0003847">
    <property type="term" value="F:1-alkyl-2-acetylglycerophosphocholine esterase activity"/>
    <property type="evidence" value="ECO:0007669"/>
    <property type="project" value="UniProtKB-EC"/>
</dbReference>
<dbReference type="PANTHER" id="PTHR10272">
    <property type="entry name" value="PLATELET-ACTIVATING FACTOR ACETYLHYDROLASE"/>
    <property type="match status" value="1"/>
</dbReference>
<evidence type="ECO:0000256" key="2">
    <source>
        <dbReference type="ARBA" id="ARBA00022801"/>
    </source>
</evidence>
<dbReference type="EC" id="3.1.1.47" evidence="1"/>
<reference evidence="6" key="1">
    <citation type="submission" date="2018-12" db="EMBL/GenBank/DDBJ databases">
        <authorList>
            <person name="Syme R.A."/>
            <person name="Farfan-Caceres L."/>
            <person name="Lichtenzveig J."/>
        </authorList>
    </citation>
    <scope>NUCLEOTIDE SEQUENCE</scope>
    <source>
        <strain evidence="6">Al4</strain>
    </source>
</reference>
<dbReference type="Pfam" id="PF03403">
    <property type="entry name" value="PAF-AH_p_II"/>
    <property type="match status" value="2"/>
</dbReference>
<feature type="signal peptide" evidence="5">
    <location>
        <begin position="1"/>
        <end position="22"/>
    </location>
</feature>
<dbReference type="AlphaFoldDB" id="A0A8H7J962"/>
<comment type="caution">
    <text evidence="6">The sequence shown here is derived from an EMBL/GenBank/DDBJ whole genome shotgun (WGS) entry which is preliminary data.</text>
</comment>
<dbReference type="PANTHER" id="PTHR10272:SF14">
    <property type="entry name" value="PAF ACETYLHYDROLASE FAMILY PROTEIN"/>
    <property type="match status" value="1"/>
</dbReference>
<protein>
    <recommendedName>
        <fullName evidence="1">1-alkyl-2-acetylglycerophosphocholine esterase</fullName>
        <ecNumber evidence="1">3.1.1.47</ecNumber>
    </recommendedName>
</protein>
<evidence type="ECO:0000313" key="7">
    <source>
        <dbReference type="Proteomes" id="UP000651452"/>
    </source>
</evidence>
<evidence type="ECO:0000256" key="5">
    <source>
        <dbReference type="SAM" id="SignalP"/>
    </source>
</evidence>
<evidence type="ECO:0000256" key="4">
    <source>
        <dbReference type="ARBA" id="ARBA00023098"/>
    </source>
</evidence>
<dbReference type="SUPFAM" id="SSF53474">
    <property type="entry name" value="alpha/beta-Hydrolases"/>
    <property type="match status" value="1"/>
</dbReference>
<dbReference type="Proteomes" id="UP000651452">
    <property type="component" value="Unassembled WGS sequence"/>
</dbReference>
<feature type="chain" id="PRO_5034031817" description="1-alkyl-2-acetylglycerophosphocholine esterase" evidence="5">
    <location>
        <begin position="23"/>
        <end position="384"/>
    </location>
</feature>
<name>A0A8H7J962_9PLEO</name>
<organism evidence="6 7">
    <name type="scientific">Ascochyta lentis</name>
    <dbReference type="NCBI Taxonomy" id="205686"/>
    <lineage>
        <taxon>Eukaryota</taxon>
        <taxon>Fungi</taxon>
        <taxon>Dikarya</taxon>
        <taxon>Ascomycota</taxon>
        <taxon>Pezizomycotina</taxon>
        <taxon>Dothideomycetes</taxon>
        <taxon>Pleosporomycetidae</taxon>
        <taxon>Pleosporales</taxon>
        <taxon>Pleosporineae</taxon>
        <taxon>Didymellaceae</taxon>
        <taxon>Ascochyta</taxon>
    </lineage>
</organism>
<gene>
    <name evidence="6" type="ORF">EKO04_002204</name>
</gene>
<keyword evidence="5" id="KW-0732">Signal</keyword>
<evidence type="ECO:0000313" key="6">
    <source>
        <dbReference type="EMBL" id="KAF9699346.1"/>
    </source>
</evidence>
<evidence type="ECO:0000256" key="3">
    <source>
        <dbReference type="ARBA" id="ARBA00022963"/>
    </source>
</evidence>
<dbReference type="OrthoDB" id="2363873at2759"/>
<keyword evidence="2" id="KW-0378">Hydrolase</keyword>
<sequence>MVSQNFLYLSVLALSASTAASAELPIVGPHKFDVAISSASLTDNGRLDPFAKDGRSRKVMVSLFTPVANCRHKHLEPYMPPATAAFENDKFAAYGLPNGSFPALKLETCNETKSSPSCSSREKPLPLVLFSGGLATSRLIYSSVLQSVAAAGYLVVSIDHPYDADVVEFPEGTIVKGLELESDADIELALTTRVEDIAFVHRQLGNSSFANSVLPGSERENGRLTWKTAILGHSIGGASAAAAMLAIPSIRGGVNLDGSMFGSVTTSGSLNRPFMLMGHENKTQETDPSWKATWPNLTGWKREFEVKKTAHYSFSDLPLVTDVLGFQGQLPEEAGQLLGTMEGSRVMNLTVSYVTAFLDHVLKGKSDSILDENKNFPEVILRAE</sequence>
<keyword evidence="7" id="KW-1185">Reference proteome</keyword>
<dbReference type="GO" id="GO:0016042">
    <property type="term" value="P:lipid catabolic process"/>
    <property type="evidence" value="ECO:0007669"/>
    <property type="project" value="UniProtKB-KW"/>
</dbReference>
<proteinExistence type="predicted"/>
<dbReference type="Gene3D" id="3.40.50.1820">
    <property type="entry name" value="alpha/beta hydrolase"/>
    <property type="match status" value="1"/>
</dbReference>